<protein>
    <recommendedName>
        <fullName evidence="2">2EXR domain-containing protein</fullName>
    </recommendedName>
</protein>
<evidence type="ECO:0000313" key="3">
    <source>
        <dbReference type="EMBL" id="CAI6318115.1"/>
    </source>
</evidence>
<feature type="compositionally biased region" description="Basic and acidic residues" evidence="1">
    <location>
        <begin position="340"/>
        <end position="354"/>
    </location>
</feature>
<name>A0A9W4U8R7_9PLEO</name>
<feature type="domain" description="2EXR" evidence="2">
    <location>
        <begin position="46"/>
        <end position="100"/>
    </location>
</feature>
<evidence type="ECO:0000259" key="2">
    <source>
        <dbReference type="Pfam" id="PF20150"/>
    </source>
</evidence>
<sequence>MINRSASHPNNHQPISRSLSQALQPSISSHLIPKSNMPTKSSIFFLPKDIRLQIWALAYHNEEPRTVALSTDPHRLPSPSPAPTMYNLCHESREETRFQASLSNSLISLQQPNPNTNTNSSSPLPHLEVVFRYGVDRLLITDTQATPPRPIWADKPTLQEQRLRERDPKELIPAWQLFKTRCSESLITEMYIEVSTTRAHRTPEIAEYAADFPALETIIFTLQAFQCLSETERENLRGLARNAASTVKAKMMQSATKLDGGAGSRKRRHDGFKIDVWVCLWKQHRLWKQHQLCDLELEVWEERMMGRGLGRGFERMRLFVSCIPDFGKAMLRLEGSTHPPPRETEKGAVGDKGRRGMMRDVIPTGLEEWDGGRAWI</sequence>
<dbReference type="Pfam" id="PF20150">
    <property type="entry name" value="2EXR"/>
    <property type="match status" value="1"/>
</dbReference>
<reference evidence="3" key="1">
    <citation type="submission" date="2023-01" db="EMBL/GenBank/DDBJ databases">
        <authorList>
            <person name="Van Ghelder C."/>
            <person name="Rancurel C."/>
        </authorList>
    </citation>
    <scope>NUCLEOTIDE SEQUENCE</scope>
    <source>
        <strain evidence="3">CNCM I-4278</strain>
    </source>
</reference>
<dbReference type="Proteomes" id="UP001152607">
    <property type="component" value="Unassembled WGS sequence"/>
</dbReference>
<gene>
    <name evidence="3" type="ORF">PDIGIT_LOCUS3488</name>
</gene>
<dbReference type="InterPro" id="IPR045518">
    <property type="entry name" value="2EXR"/>
</dbReference>
<evidence type="ECO:0000256" key="1">
    <source>
        <dbReference type="SAM" id="MobiDB-lite"/>
    </source>
</evidence>
<comment type="caution">
    <text evidence="3">The sequence shown here is derived from an EMBL/GenBank/DDBJ whole genome shotgun (WGS) entry which is preliminary data.</text>
</comment>
<keyword evidence="4" id="KW-1185">Reference proteome</keyword>
<evidence type="ECO:0000313" key="4">
    <source>
        <dbReference type="Proteomes" id="UP001152607"/>
    </source>
</evidence>
<accession>A0A9W4U8R7</accession>
<dbReference type="AlphaFoldDB" id="A0A9W4U8R7"/>
<organism evidence="3 4">
    <name type="scientific">Periconia digitata</name>
    <dbReference type="NCBI Taxonomy" id="1303443"/>
    <lineage>
        <taxon>Eukaryota</taxon>
        <taxon>Fungi</taxon>
        <taxon>Dikarya</taxon>
        <taxon>Ascomycota</taxon>
        <taxon>Pezizomycotina</taxon>
        <taxon>Dothideomycetes</taxon>
        <taxon>Pleosporomycetidae</taxon>
        <taxon>Pleosporales</taxon>
        <taxon>Massarineae</taxon>
        <taxon>Periconiaceae</taxon>
        <taxon>Periconia</taxon>
    </lineage>
</organism>
<dbReference type="EMBL" id="CAOQHR010000002">
    <property type="protein sequence ID" value="CAI6318115.1"/>
    <property type="molecule type" value="Genomic_DNA"/>
</dbReference>
<feature type="region of interest" description="Disordered" evidence="1">
    <location>
        <begin position="1"/>
        <end position="22"/>
    </location>
</feature>
<feature type="region of interest" description="Disordered" evidence="1">
    <location>
        <begin position="334"/>
        <end position="354"/>
    </location>
</feature>
<proteinExistence type="predicted"/>
<dbReference type="OrthoDB" id="3513892at2759"/>